<evidence type="ECO:0000313" key="3">
    <source>
        <dbReference type="Proteomes" id="UP000053424"/>
    </source>
</evidence>
<organism evidence="2 3">
    <name type="scientific">Hebeloma cylindrosporum</name>
    <dbReference type="NCBI Taxonomy" id="76867"/>
    <lineage>
        <taxon>Eukaryota</taxon>
        <taxon>Fungi</taxon>
        <taxon>Dikarya</taxon>
        <taxon>Basidiomycota</taxon>
        <taxon>Agaricomycotina</taxon>
        <taxon>Agaricomycetes</taxon>
        <taxon>Agaricomycetidae</taxon>
        <taxon>Agaricales</taxon>
        <taxon>Agaricineae</taxon>
        <taxon>Hymenogastraceae</taxon>
        <taxon>Hebeloma</taxon>
    </lineage>
</organism>
<evidence type="ECO:0000313" key="2">
    <source>
        <dbReference type="EMBL" id="KIM40689.1"/>
    </source>
</evidence>
<evidence type="ECO:0000256" key="1">
    <source>
        <dbReference type="SAM" id="Phobius"/>
    </source>
</evidence>
<protein>
    <submittedName>
        <fullName evidence="2">Uncharacterized protein</fullName>
    </submittedName>
</protein>
<dbReference type="HOGENOM" id="CLU_3129738_0_0_1"/>
<keyword evidence="3" id="KW-1185">Reference proteome</keyword>
<feature type="non-terminal residue" evidence="2">
    <location>
        <position position="1"/>
    </location>
</feature>
<name>A0A0C3C905_HEBCY</name>
<reference evidence="2 3" key="1">
    <citation type="submission" date="2014-04" db="EMBL/GenBank/DDBJ databases">
        <authorList>
            <consortium name="DOE Joint Genome Institute"/>
            <person name="Kuo A."/>
            <person name="Gay G."/>
            <person name="Dore J."/>
            <person name="Kohler A."/>
            <person name="Nagy L.G."/>
            <person name="Floudas D."/>
            <person name="Copeland A."/>
            <person name="Barry K.W."/>
            <person name="Cichocki N."/>
            <person name="Veneault-Fourrey C."/>
            <person name="LaButti K."/>
            <person name="Lindquist E.A."/>
            <person name="Lipzen A."/>
            <person name="Lundell T."/>
            <person name="Morin E."/>
            <person name="Murat C."/>
            <person name="Sun H."/>
            <person name="Tunlid A."/>
            <person name="Henrissat B."/>
            <person name="Grigoriev I.V."/>
            <person name="Hibbett D.S."/>
            <person name="Martin F."/>
            <person name="Nordberg H.P."/>
            <person name="Cantor M.N."/>
            <person name="Hua S.X."/>
        </authorList>
    </citation>
    <scope>NUCLEOTIDE SEQUENCE [LARGE SCALE GENOMIC DNA]</scope>
    <source>
        <strain evidence="3">h7</strain>
    </source>
</reference>
<keyword evidence="1" id="KW-1133">Transmembrane helix</keyword>
<feature type="transmembrane region" description="Helical" evidence="1">
    <location>
        <begin position="12"/>
        <end position="30"/>
    </location>
</feature>
<dbReference type="EMBL" id="KN831782">
    <property type="protein sequence ID" value="KIM40689.1"/>
    <property type="molecule type" value="Genomic_DNA"/>
</dbReference>
<dbReference type="Proteomes" id="UP000053424">
    <property type="component" value="Unassembled WGS sequence"/>
</dbReference>
<proteinExistence type="predicted"/>
<dbReference type="AlphaFoldDB" id="A0A0C3C905"/>
<accession>A0A0C3C905</accession>
<sequence>MTTHLEITAAPTIITILSLVSVVIGTVLSIEFHQLASWNRDASSRRCWQR</sequence>
<gene>
    <name evidence="2" type="ORF">M413DRAFT_446094</name>
</gene>
<keyword evidence="1" id="KW-0812">Transmembrane</keyword>
<keyword evidence="1" id="KW-0472">Membrane</keyword>
<reference evidence="3" key="2">
    <citation type="submission" date="2015-01" db="EMBL/GenBank/DDBJ databases">
        <title>Evolutionary Origins and Diversification of the Mycorrhizal Mutualists.</title>
        <authorList>
            <consortium name="DOE Joint Genome Institute"/>
            <consortium name="Mycorrhizal Genomics Consortium"/>
            <person name="Kohler A."/>
            <person name="Kuo A."/>
            <person name="Nagy L.G."/>
            <person name="Floudas D."/>
            <person name="Copeland A."/>
            <person name="Barry K.W."/>
            <person name="Cichocki N."/>
            <person name="Veneault-Fourrey C."/>
            <person name="LaButti K."/>
            <person name="Lindquist E.A."/>
            <person name="Lipzen A."/>
            <person name="Lundell T."/>
            <person name="Morin E."/>
            <person name="Murat C."/>
            <person name="Riley R."/>
            <person name="Ohm R."/>
            <person name="Sun H."/>
            <person name="Tunlid A."/>
            <person name="Henrissat B."/>
            <person name="Grigoriev I.V."/>
            <person name="Hibbett D.S."/>
            <person name="Martin F."/>
        </authorList>
    </citation>
    <scope>NUCLEOTIDE SEQUENCE [LARGE SCALE GENOMIC DNA]</scope>
    <source>
        <strain evidence="3">h7</strain>
    </source>
</reference>